<comment type="similarity">
    <text evidence="6">Belongs to the UPF0758 family.</text>
</comment>
<dbReference type="InterPro" id="IPR010994">
    <property type="entry name" value="RuvA_2-like"/>
</dbReference>
<dbReference type="PANTHER" id="PTHR30471:SF3">
    <property type="entry name" value="UPF0758 PROTEIN YEES-RELATED"/>
    <property type="match status" value="1"/>
</dbReference>
<evidence type="ECO:0000256" key="1">
    <source>
        <dbReference type="ARBA" id="ARBA00022670"/>
    </source>
</evidence>
<dbReference type="Pfam" id="PF04002">
    <property type="entry name" value="RadC"/>
    <property type="match status" value="1"/>
</dbReference>
<evidence type="ECO:0000313" key="10">
    <source>
        <dbReference type="Proteomes" id="UP000545037"/>
    </source>
</evidence>
<dbReference type="InterPro" id="IPR025657">
    <property type="entry name" value="RadC_JAB"/>
</dbReference>
<name>A0A7W9CHE2_9CAUL</name>
<keyword evidence="10" id="KW-1185">Reference proteome</keyword>
<reference evidence="9 10" key="1">
    <citation type="submission" date="2020-08" db="EMBL/GenBank/DDBJ databases">
        <title>Genomic Encyclopedia of Type Strains, Phase IV (KMG-IV): sequencing the most valuable type-strain genomes for metagenomic binning, comparative biology and taxonomic classification.</title>
        <authorList>
            <person name="Goeker M."/>
        </authorList>
    </citation>
    <scope>NUCLEOTIDE SEQUENCE [LARGE SCALE GENOMIC DNA]</scope>
    <source>
        <strain evidence="9 10">DSM 4737</strain>
    </source>
</reference>
<keyword evidence="3" id="KW-0378">Hydrolase</keyword>
<dbReference type="PROSITE" id="PS50249">
    <property type="entry name" value="MPN"/>
    <property type="match status" value="1"/>
</dbReference>
<evidence type="ECO:0000256" key="5">
    <source>
        <dbReference type="ARBA" id="ARBA00023049"/>
    </source>
</evidence>
<evidence type="ECO:0000256" key="3">
    <source>
        <dbReference type="ARBA" id="ARBA00022801"/>
    </source>
</evidence>
<dbReference type="InterPro" id="IPR037518">
    <property type="entry name" value="MPN"/>
</dbReference>
<feature type="region of interest" description="Disordered" evidence="7">
    <location>
        <begin position="1"/>
        <end position="22"/>
    </location>
</feature>
<evidence type="ECO:0000259" key="8">
    <source>
        <dbReference type="PROSITE" id="PS50249"/>
    </source>
</evidence>
<dbReference type="GO" id="GO:0006508">
    <property type="term" value="P:proteolysis"/>
    <property type="evidence" value="ECO:0007669"/>
    <property type="project" value="UniProtKB-KW"/>
</dbReference>
<keyword evidence="4" id="KW-0862">Zinc</keyword>
<dbReference type="Proteomes" id="UP000545037">
    <property type="component" value="Unassembled WGS sequence"/>
</dbReference>
<dbReference type="CDD" id="cd08071">
    <property type="entry name" value="MPN_DUF2466"/>
    <property type="match status" value="1"/>
</dbReference>
<dbReference type="InterPro" id="IPR001405">
    <property type="entry name" value="UPF0758"/>
</dbReference>
<feature type="domain" description="MPN" evidence="8">
    <location>
        <begin position="109"/>
        <end position="231"/>
    </location>
</feature>
<dbReference type="InterPro" id="IPR020891">
    <property type="entry name" value="UPF0758_CS"/>
</dbReference>
<keyword evidence="2" id="KW-0479">Metal-binding</keyword>
<gene>
    <name evidence="9" type="ORF">GGR13_001271</name>
</gene>
<evidence type="ECO:0000313" key="9">
    <source>
        <dbReference type="EMBL" id="MBB5745687.1"/>
    </source>
</evidence>
<evidence type="ECO:0000256" key="2">
    <source>
        <dbReference type="ARBA" id="ARBA00022723"/>
    </source>
</evidence>
<organism evidence="9 10">
    <name type="scientific">Brevundimonas variabilis</name>
    <dbReference type="NCBI Taxonomy" id="74312"/>
    <lineage>
        <taxon>Bacteria</taxon>
        <taxon>Pseudomonadati</taxon>
        <taxon>Pseudomonadota</taxon>
        <taxon>Alphaproteobacteria</taxon>
        <taxon>Caulobacterales</taxon>
        <taxon>Caulobacteraceae</taxon>
        <taxon>Brevundimonas</taxon>
    </lineage>
</organism>
<dbReference type="NCBIfam" id="TIGR00608">
    <property type="entry name" value="radc"/>
    <property type="match status" value="1"/>
</dbReference>
<protein>
    <submittedName>
        <fullName evidence="9">DNA repair protein RadC</fullName>
    </submittedName>
</protein>
<proteinExistence type="inferred from homology"/>
<dbReference type="Gene3D" id="3.40.140.10">
    <property type="entry name" value="Cytidine Deaminase, domain 2"/>
    <property type="match status" value="1"/>
</dbReference>
<dbReference type="NCBIfam" id="NF000642">
    <property type="entry name" value="PRK00024.1"/>
    <property type="match status" value="1"/>
</dbReference>
<dbReference type="PROSITE" id="PS01302">
    <property type="entry name" value="UPF0758"/>
    <property type="match status" value="1"/>
</dbReference>
<dbReference type="RefSeq" id="WP_183212657.1">
    <property type="nucleotide sequence ID" value="NZ_JACHOR010000002.1"/>
</dbReference>
<dbReference type="AlphaFoldDB" id="A0A7W9CHE2"/>
<dbReference type="GO" id="GO:0046872">
    <property type="term" value="F:metal ion binding"/>
    <property type="evidence" value="ECO:0007669"/>
    <property type="project" value="UniProtKB-KW"/>
</dbReference>
<evidence type="ECO:0000256" key="7">
    <source>
        <dbReference type="SAM" id="MobiDB-lite"/>
    </source>
</evidence>
<evidence type="ECO:0000256" key="4">
    <source>
        <dbReference type="ARBA" id="ARBA00022833"/>
    </source>
</evidence>
<sequence length="232" mass="25029">MRPLTDISSCPSSSPTRPRTVEPTLSGLESLADLELLCLVLDRVPGVIPVRTLASDLMDRFGSLGAIAAADVPEPARVQGAGPAVIMELKLLRQLATRLARHAASGRPVLSSWEALRAYAVTALAHLPREQFRALYLDRRNRLVRDELVADGSVDHAPVYPREVVRRALELSASAIILIHNHPSGDPSPSRADIEMTKKVVAAARVFDLPVHDHLIVGRAGTASLRSLGLMS</sequence>
<dbReference type="GO" id="GO:0008237">
    <property type="term" value="F:metallopeptidase activity"/>
    <property type="evidence" value="ECO:0007669"/>
    <property type="project" value="UniProtKB-KW"/>
</dbReference>
<evidence type="ECO:0000256" key="6">
    <source>
        <dbReference type="RuleBase" id="RU003797"/>
    </source>
</evidence>
<dbReference type="SUPFAM" id="SSF102712">
    <property type="entry name" value="JAB1/MPN domain"/>
    <property type="match status" value="1"/>
</dbReference>
<dbReference type="SUPFAM" id="SSF47781">
    <property type="entry name" value="RuvA domain 2-like"/>
    <property type="match status" value="1"/>
</dbReference>
<dbReference type="EMBL" id="JACHOR010000002">
    <property type="protein sequence ID" value="MBB5745687.1"/>
    <property type="molecule type" value="Genomic_DNA"/>
</dbReference>
<accession>A0A7W9CHE2</accession>
<keyword evidence="1" id="KW-0645">Protease</keyword>
<keyword evidence="5" id="KW-0482">Metalloprotease</keyword>
<dbReference type="PANTHER" id="PTHR30471">
    <property type="entry name" value="DNA REPAIR PROTEIN RADC"/>
    <property type="match status" value="1"/>
</dbReference>
<comment type="caution">
    <text evidence="9">The sequence shown here is derived from an EMBL/GenBank/DDBJ whole genome shotgun (WGS) entry which is preliminary data.</text>
</comment>